<organism evidence="4 5">
    <name type="scientific">Paramuricea clavata</name>
    <name type="common">Red gorgonian</name>
    <name type="synonym">Violescent sea-whip</name>
    <dbReference type="NCBI Taxonomy" id="317549"/>
    <lineage>
        <taxon>Eukaryota</taxon>
        <taxon>Metazoa</taxon>
        <taxon>Cnidaria</taxon>
        <taxon>Anthozoa</taxon>
        <taxon>Octocorallia</taxon>
        <taxon>Malacalcyonacea</taxon>
        <taxon>Plexauridae</taxon>
        <taxon>Paramuricea</taxon>
    </lineage>
</organism>
<reference evidence="4" key="1">
    <citation type="submission" date="2020-04" db="EMBL/GenBank/DDBJ databases">
        <authorList>
            <person name="Alioto T."/>
            <person name="Alioto T."/>
            <person name="Gomez Garrido J."/>
        </authorList>
    </citation>
    <scope>NUCLEOTIDE SEQUENCE</scope>
    <source>
        <strain evidence="4">A484AB</strain>
    </source>
</reference>
<sequence>MDFSWALFLLCCGLTIAGSARQNSLTKRLWKKCMDFQVKRDDGKLISYKLVGQSVTPVEGSCSKDVILLHSGIVVVPDSSAAQKVPAIDGLLEYRKDKQELYVRSNKTWNVLALENKVNQQLNRLEILIKKHHNFITKFNQAIPHQECLGYRWLTKRSRNQKYLRRDGNCDKSLLGWYRFSGEAGSKIATSCVPTWRCGTKASGWMNGAHPTVAQGKVTRKVCYSWRSNCCYLSNNIEVVSCGRYYVYKLGPPPTCYLGYCGSDN</sequence>
<dbReference type="OrthoDB" id="5953138at2759"/>
<evidence type="ECO:0000313" key="4">
    <source>
        <dbReference type="EMBL" id="CAB4001604.1"/>
    </source>
</evidence>
<dbReference type="AlphaFoldDB" id="A0A7D9E4N5"/>
<protein>
    <recommendedName>
        <fullName evidence="3">UMOD/GP2/OIT3-like D8C domain-containing protein</fullName>
    </recommendedName>
</protein>
<dbReference type="PANTHER" id="PTHR36191">
    <property type="entry name" value="ENDO/EXONUCLEASE/PHOSPHATASE DOMAIN-CONTAINING PROTEIN-RELATED"/>
    <property type="match status" value="1"/>
</dbReference>
<evidence type="ECO:0000259" key="3">
    <source>
        <dbReference type="Pfam" id="PF23283"/>
    </source>
</evidence>
<keyword evidence="1" id="KW-0732">Signal</keyword>
<evidence type="ECO:0000256" key="2">
    <source>
        <dbReference type="ARBA" id="ARBA00023157"/>
    </source>
</evidence>
<gene>
    <name evidence="4" type="ORF">PACLA_8A082697</name>
</gene>
<evidence type="ECO:0000313" key="5">
    <source>
        <dbReference type="Proteomes" id="UP001152795"/>
    </source>
</evidence>
<dbReference type="EMBL" id="CACRXK020004133">
    <property type="protein sequence ID" value="CAB4001604.1"/>
    <property type="molecule type" value="Genomic_DNA"/>
</dbReference>
<feature type="domain" description="UMOD/GP2/OIT3-like D8C" evidence="3">
    <location>
        <begin position="187"/>
        <end position="261"/>
    </location>
</feature>
<dbReference type="InterPro" id="IPR057774">
    <property type="entry name" value="D8C_UMOD/GP2/OIT3-like"/>
</dbReference>
<accession>A0A7D9E4N5</accession>
<keyword evidence="5" id="KW-1185">Reference proteome</keyword>
<name>A0A7D9E4N5_PARCT</name>
<dbReference type="Pfam" id="PF23283">
    <property type="entry name" value="D8C_UMOD"/>
    <property type="match status" value="1"/>
</dbReference>
<comment type="caution">
    <text evidence="4">The sequence shown here is derived from an EMBL/GenBank/DDBJ whole genome shotgun (WGS) entry which is preliminary data.</text>
</comment>
<dbReference type="Proteomes" id="UP001152795">
    <property type="component" value="Unassembled WGS sequence"/>
</dbReference>
<dbReference type="PANTHER" id="PTHR36191:SF4">
    <property type="entry name" value="VWFD DOMAIN-CONTAINING PROTEIN"/>
    <property type="match status" value="1"/>
</dbReference>
<evidence type="ECO:0000256" key="1">
    <source>
        <dbReference type="ARBA" id="ARBA00022729"/>
    </source>
</evidence>
<keyword evidence="2" id="KW-1015">Disulfide bond</keyword>
<proteinExistence type="predicted"/>